<evidence type="ECO:0000256" key="7">
    <source>
        <dbReference type="ARBA" id="ARBA00023012"/>
    </source>
</evidence>
<accession>A0AA45LA42</accession>
<comment type="catalytic activity">
    <reaction evidence="1">
        <text>ATP + protein L-histidine = ADP + protein N-phospho-L-histidine.</text>
        <dbReference type="EC" id="2.7.13.3"/>
    </reaction>
</comment>
<dbReference type="GO" id="GO:0005886">
    <property type="term" value="C:plasma membrane"/>
    <property type="evidence" value="ECO:0007669"/>
    <property type="project" value="UniProtKB-SubCell"/>
</dbReference>
<sequence>MAQAVDPAEVAAVVRSVVRAGYTGRAPEQAVRVLLALPGVLSAMVREDGPPWRGDVVVPLERGGAVVVQAEPVTERLRIITDAVAAALDGVGPPAREVALRDAIVSQMPSMVALFDANGYLRWSNTRKWMDGTALVYGEHVAHTAAEGVHPDDRNTVLDAILGLHAADPGGTARVQARVRGADGGWIFVDVIVLDRIDDPVIGGLVTFSRDMTDLHDAQYHSRVTSARLYMLIDALRVGVILQDNDRKVLTVNTTVLELLDLEGEPRELVGLTGREMGPRRRRPPEDYEHLDRLAMRCVTATEPVHASSVPLGPDRVLEVDFLQVRGENELFGQLWVLRDVTDQVSLRRALETRNAELSRLSALKTEFISTISHELRTPLTALTSLTPLLVADRRDGERQVAEAVERNVNRMAGLVETLLLLAKVESHSKELEIASVDLDRLVRDGAHAVEAAAEARAVRVQVDTPVLPTQARGDGELLSCMTYHAVAAAVATSPPSASVRVTSTVGGHGEWSMEVTDEVPLGGAGGRLFTTLPREGARSGGDQHTGSALGLALVRAIAERHGGAVFLTPSPEGGTTVRIELPLDVRVPEGRKPTEG</sequence>
<dbReference type="PANTHER" id="PTHR43711:SF1">
    <property type="entry name" value="HISTIDINE KINASE 1"/>
    <property type="match status" value="1"/>
</dbReference>
<dbReference type="InterPro" id="IPR005467">
    <property type="entry name" value="His_kinase_dom"/>
</dbReference>
<dbReference type="InterPro" id="IPR003661">
    <property type="entry name" value="HisK_dim/P_dom"/>
</dbReference>
<evidence type="ECO:0000256" key="3">
    <source>
        <dbReference type="ARBA" id="ARBA00012438"/>
    </source>
</evidence>
<dbReference type="EMBL" id="CP073249">
    <property type="protein sequence ID" value="QUF05945.1"/>
    <property type="molecule type" value="Genomic_DNA"/>
</dbReference>
<evidence type="ECO:0000256" key="4">
    <source>
        <dbReference type="ARBA" id="ARBA00022553"/>
    </source>
</evidence>
<reference evidence="9" key="1">
    <citation type="submission" date="2021-04" db="EMBL/GenBank/DDBJ databases">
        <title>Genomic sequence of Actinosynnema pretiosum subsp. pretiosum ATCC 31280 (C-14919).</title>
        <authorList>
            <person name="Bai L."/>
            <person name="Wang X."/>
            <person name="Xiao Y."/>
        </authorList>
    </citation>
    <scope>NUCLEOTIDE SEQUENCE</scope>
    <source>
        <strain evidence="9">ATCC 31280</strain>
    </source>
</reference>
<dbReference type="InterPro" id="IPR000014">
    <property type="entry name" value="PAS"/>
</dbReference>
<dbReference type="SUPFAM" id="SSF47384">
    <property type="entry name" value="Homodimeric domain of signal transducing histidine kinase"/>
    <property type="match status" value="1"/>
</dbReference>
<dbReference type="Gene3D" id="3.30.450.20">
    <property type="entry name" value="PAS domain"/>
    <property type="match status" value="2"/>
</dbReference>
<comment type="subcellular location">
    <subcellularLocation>
        <location evidence="2">Cell membrane</location>
    </subcellularLocation>
</comment>
<dbReference type="SMART" id="SM00387">
    <property type="entry name" value="HATPase_c"/>
    <property type="match status" value="1"/>
</dbReference>
<organism evidence="9 10">
    <name type="scientific">Actinosynnema pretiosum subsp. pretiosum</name>
    <dbReference type="NCBI Taxonomy" id="103721"/>
    <lineage>
        <taxon>Bacteria</taxon>
        <taxon>Bacillati</taxon>
        <taxon>Actinomycetota</taxon>
        <taxon>Actinomycetes</taxon>
        <taxon>Pseudonocardiales</taxon>
        <taxon>Pseudonocardiaceae</taxon>
        <taxon>Actinosynnema</taxon>
    </lineage>
</organism>
<dbReference type="SMART" id="SM00388">
    <property type="entry name" value="HisKA"/>
    <property type="match status" value="1"/>
</dbReference>
<dbReference type="Pfam" id="PF00512">
    <property type="entry name" value="HisKA"/>
    <property type="match status" value="1"/>
</dbReference>
<evidence type="ECO:0000256" key="1">
    <source>
        <dbReference type="ARBA" id="ARBA00000085"/>
    </source>
</evidence>
<dbReference type="SUPFAM" id="SSF55874">
    <property type="entry name" value="ATPase domain of HSP90 chaperone/DNA topoisomerase II/histidine kinase"/>
    <property type="match status" value="1"/>
</dbReference>
<evidence type="ECO:0000313" key="10">
    <source>
        <dbReference type="Proteomes" id="UP000677152"/>
    </source>
</evidence>
<dbReference type="InterPro" id="IPR003594">
    <property type="entry name" value="HATPase_dom"/>
</dbReference>
<dbReference type="PANTHER" id="PTHR43711">
    <property type="entry name" value="TWO-COMPONENT HISTIDINE KINASE"/>
    <property type="match status" value="1"/>
</dbReference>
<dbReference type="Pfam" id="PF13188">
    <property type="entry name" value="PAS_8"/>
    <property type="match status" value="1"/>
</dbReference>
<dbReference type="Gene3D" id="3.30.565.10">
    <property type="entry name" value="Histidine kinase-like ATPase, C-terminal domain"/>
    <property type="match status" value="1"/>
</dbReference>
<keyword evidence="6 9" id="KW-0418">Kinase</keyword>
<dbReference type="PROSITE" id="PS50109">
    <property type="entry name" value="HIS_KIN"/>
    <property type="match status" value="1"/>
</dbReference>
<dbReference type="InterPro" id="IPR036890">
    <property type="entry name" value="HATPase_C_sf"/>
</dbReference>
<dbReference type="InterPro" id="IPR004358">
    <property type="entry name" value="Sig_transdc_His_kin-like_C"/>
</dbReference>
<gene>
    <name evidence="9" type="ORF">KCV87_07700</name>
</gene>
<protein>
    <recommendedName>
        <fullName evidence="3">histidine kinase</fullName>
        <ecNumber evidence="3">2.7.13.3</ecNumber>
    </recommendedName>
</protein>
<evidence type="ECO:0000256" key="2">
    <source>
        <dbReference type="ARBA" id="ARBA00004236"/>
    </source>
</evidence>
<dbReference type="SUPFAM" id="SSF55785">
    <property type="entry name" value="PYP-like sensor domain (PAS domain)"/>
    <property type="match status" value="2"/>
</dbReference>
<dbReference type="AlphaFoldDB" id="A0AA45LA42"/>
<dbReference type="GO" id="GO:0000155">
    <property type="term" value="F:phosphorelay sensor kinase activity"/>
    <property type="evidence" value="ECO:0007669"/>
    <property type="project" value="InterPro"/>
</dbReference>
<dbReference type="PRINTS" id="PR00344">
    <property type="entry name" value="BCTRLSENSOR"/>
</dbReference>
<dbReference type="InterPro" id="IPR050736">
    <property type="entry name" value="Sensor_HK_Regulatory"/>
</dbReference>
<dbReference type="CDD" id="cd00075">
    <property type="entry name" value="HATPase"/>
    <property type="match status" value="1"/>
</dbReference>
<dbReference type="Gene3D" id="1.10.287.130">
    <property type="match status" value="1"/>
</dbReference>
<dbReference type="SMART" id="SM00091">
    <property type="entry name" value="PAS"/>
    <property type="match status" value="2"/>
</dbReference>
<evidence type="ECO:0000259" key="8">
    <source>
        <dbReference type="PROSITE" id="PS50109"/>
    </source>
</evidence>
<dbReference type="Pfam" id="PF02518">
    <property type="entry name" value="HATPase_c"/>
    <property type="match status" value="1"/>
</dbReference>
<proteinExistence type="predicted"/>
<keyword evidence="4" id="KW-0597">Phosphoprotein</keyword>
<keyword evidence="7" id="KW-0902">Two-component regulatory system</keyword>
<dbReference type="InterPro" id="IPR036097">
    <property type="entry name" value="HisK_dim/P_sf"/>
</dbReference>
<feature type="domain" description="Histidine kinase" evidence="8">
    <location>
        <begin position="371"/>
        <end position="586"/>
    </location>
</feature>
<dbReference type="Proteomes" id="UP000677152">
    <property type="component" value="Chromosome"/>
</dbReference>
<dbReference type="CDD" id="cd00082">
    <property type="entry name" value="HisKA"/>
    <property type="match status" value="1"/>
</dbReference>
<keyword evidence="5" id="KW-0808">Transferase</keyword>
<evidence type="ECO:0000256" key="5">
    <source>
        <dbReference type="ARBA" id="ARBA00022679"/>
    </source>
</evidence>
<evidence type="ECO:0000256" key="6">
    <source>
        <dbReference type="ARBA" id="ARBA00022777"/>
    </source>
</evidence>
<dbReference type="EC" id="2.7.13.3" evidence="3"/>
<name>A0AA45LA42_9PSEU</name>
<dbReference type="InterPro" id="IPR035965">
    <property type="entry name" value="PAS-like_dom_sf"/>
</dbReference>
<evidence type="ECO:0000313" key="9">
    <source>
        <dbReference type="EMBL" id="QUF05945.1"/>
    </source>
</evidence>